<feature type="region of interest" description="Disordered" evidence="1">
    <location>
        <begin position="333"/>
        <end position="407"/>
    </location>
</feature>
<feature type="compositionally biased region" description="Pro residues" evidence="1">
    <location>
        <begin position="486"/>
        <end position="495"/>
    </location>
</feature>
<dbReference type="Gene3D" id="1.25.40.10">
    <property type="entry name" value="Tetratricopeptide repeat domain"/>
    <property type="match status" value="2"/>
</dbReference>
<dbReference type="InterPro" id="IPR006597">
    <property type="entry name" value="Sel1-like"/>
</dbReference>
<feature type="compositionally biased region" description="Pro residues" evidence="1">
    <location>
        <begin position="390"/>
        <end position="402"/>
    </location>
</feature>
<gene>
    <name evidence="3" type="ORF">Q8A70_16635</name>
</gene>
<feature type="compositionally biased region" description="Basic and acidic residues" evidence="1">
    <location>
        <begin position="558"/>
        <end position="567"/>
    </location>
</feature>
<dbReference type="SMART" id="SM00671">
    <property type="entry name" value="SEL1"/>
    <property type="match status" value="6"/>
</dbReference>
<evidence type="ECO:0000313" key="4">
    <source>
        <dbReference type="Proteomes" id="UP001230156"/>
    </source>
</evidence>
<evidence type="ECO:0000256" key="2">
    <source>
        <dbReference type="SAM" id="SignalP"/>
    </source>
</evidence>
<sequence length="567" mass="57383">MRRSSLLIATAISLVASLGMAHADYRAAEAALESGDFATAIPLLDEEAKLGNPVAAYNLGRLYEQGSAGAPDFQQAAAYYRIAAELDLAPKFDGTALGPQAAQLIQASQMYAQYSLGRLYETGQGVTQDMQQAAGWYVRAADLGHPKAAMKLAYLFRDGGPGLKPDGRLAVSYFEKAGTGSALNEIGLMYLKGTAVTRNAKIAHDWFEKAAAQGSTEAEYNLGLLFQAGYTGQPDYLRAMEHFQAGANAKDGPSMLALGQLYAEGKGVPKDLVQAHTWFDLATANGTPEGAARAAALEANMTPTEIVQAKAAVATWQPRDENALPGTATAATPLAEPVPAPAPAEPAPATAEAAPQPAPAPAEPGVAAAPTPVPAPAPTPAEPTVAAVPLPAPEPAPAPSPAAAPTTTATVTEPLELQPVPSTAPTPAAPAATVTQPLQLQPTPEPAPAPATAAAVPQPSAPAVTSVTPPPPVPSFSGSETVAAPAPAPVAPTPPAAGSVAQEALPAVPAPAPEPATTTAAIPLPQPALPEVQSALPAAPAAETVPAETTDLAVPQRSPKEPALFDH</sequence>
<proteinExistence type="predicted"/>
<dbReference type="RefSeq" id="WP_379957171.1">
    <property type="nucleotide sequence ID" value="NZ_JAUYVI010000005.1"/>
</dbReference>
<dbReference type="EMBL" id="JAUYVI010000005">
    <property type="protein sequence ID" value="MDQ7249316.1"/>
    <property type="molecule type" value="Genomic_DNA"/>
</dbReference>
<protein>
    <submittedName>
        <fullName evidence="3">Tetratricopeptide repeat protein</fullName>
    </submittedName>
</protein>
<keyword evidence="2" id="KW-0732">Signal</keyword>
<dbReference type="PANTHER" id="PTHR43628:SF1">
    <property type="entry name" value="CHITIN SYNTHASE REGULATORY FACTOR 2-RELATED"/>
    <property type="match status" value="1"/>
</dbReference>
<name>A0ABU0YNL7_9PROT</name>
<feature type="compositionally biased region" description="Low complexity" evidence="1">
    <location>
        <begin position="515"/>
        <end position="550"/>
    </location>
</feature>
<dbReference type="InterPro" id="IPR011990">
    <property type="entry name" value="TPR-like_helical_dom_sf"/>
</dbReference>
<reference evidence="4" key="1">
    <citation type="submission" date="2023-08" db="EMBL/GenBank/DDBJ databases">
        <title>Rhodospirillaceae gen. nov., a novel taxon isolated from the Yangtze River Yuezi River estuary sludge.</title>
        <authorList>
            <person name="Ruan L."/>
        </authorList>
    </citation>
    <scope>NUCLEOTIDE SEQUENCE [LARGE SCALE GENOMIC DNA]</scope>
    <source>
        <strain evidence="4">R-7</strain>
    </source>
</reference>
<feature type="compositionally biased region" description="Low complexity" evidence="1">
    <location>
        <begin position="496"/>
        <end position="507"/>
    </location>
</feature>
<feature type="region of interest" description="Disordered" evidence="1">
    <location>
        <begin position="439"/>
        <end position="567"/>
    </location>
</feature>
<organism evidence="3 4">
    <name type="scientific">Dongia sedimenti</name>
    <dbReference type="NCBI Taxonomy" id="3064282"/>
    <lineage>
        <taxon>Bacteria</taxon>
        <taxon>Pseudomonadati</taxon>
        <taxon>Pseudomonadota</taxon>
        <taxon>Alphaproteobacteria</taxon>
        <taxon>Rhodospirillales</taxon>
        <taxon>Dongiaceae</taxon>
        <taxon>Dongia</taxon>
    </lineage>
</organism>
<feature type="chain" id="PRO_5046470944" evidence="2">
    <location>
        <begin position="24"/>
        <end position="567"/>
    </location>
</feature>
<evidence type="ECO:0000313" key="3">
    <source>
        <dbReference type="EMBL" id="MDQ7249316.1"/>
    </source>
</evidence>
<feature type="signal peptide" evidence="2">
    <location>
        <begin position="1"/>
        <end position="23"/>
    </location>
</feature>
<keyword evidence="4" id="KW-1185">Reference proteome</keyword>
<dbReference type="InterPro" id="IPR052945">
    <property type="entry name" value="Mitotic_Regulator"/>
</dbReference>
<dbReference type="SUPFAM" id="SSF81901">
    <property type="entry name" value="HCP-like"/>
    <property type="match status" value="2"/>
</dbReference>
<dbReference type="Pfam" id="PF08238">
    <property type="entry name" value="Sel1"/>
    <property type="match status" value="6"/>
</dbReference>
<feature type="compositionally biased region" description="Low complexity" evidence="1">
    <location>
        <begin position="450"/>
        <end position="467"/>
    </location>
</feature>
<dbReference type="PANTHER" id="PTHR43628">
    <property type="entry name" value="ACTIVATOR OF C KINASE PROTEIN 1-RELATED"/>
    <property type="match status" value="1"/>
</dbReference>
<dbReference type="Proteomes" id="UP001230156">
    <property type="component" value="Unassembled WGS sequence"/>
</dbReference>
<comment type="caution">
    <text evidence="3">The sequence shown here is derived from an EMBL/GenBank/DDBJ whole genome shotgun (WGS) entry which is preliminary data.</text>
</comment>
<evidence type="ECO:0000256" key="1">
    <source>
        <dbReference type="SAM" id="MobiDB-lite"/>
    </source>
</evidence>
<feature type="compositionally biased region" description="Pro residues" evidence="1">
    <location>
        <begin position="371"/>
        <end position="381"/>
    </location>
</feature>
<feature type="compositionally biased region" description="Pro residues" evidence="1">
    <location>
        <begin position="336"/>
        <end position="346"/>
    </location>
</feature>
<accession>A0ABU0YNL7</accession>